<proteinExistence type="predicted"/>
<gene>
    <name evidence="1" type="ORF">V6N12_052156</name>
</gene>
<name>A0ABR2GHE6_9ROSI</name>
<dbReference type="EMBL" id="JBBPBM010000001">
    <property type="protein sequence ID" value="KAK8602346.1"/>
    <property type="molecule type" value="Genomic_DNA"/>
</dbReference>
<reference evidence="1 2" key="1">
    <citation type="journal article" date="2024" name="G3 (Bethesda)">
        <title>Genome assembly of Hibiscus sabdariffa L. provides insights into metabolisms of medicinal natural products.</title>
        <authorList>
            <person name="Kim T."/>
        </authorList>
    </citation>
    <scope>NUCLEOTIDE SEQUENCE [LARGE SCALE GENOMIC DNA]</scope>
    <source>
        <strain evidence="1">TK-2024</strain>
        <tissue evidence="1">Old leaves</tissue>
    </source>
</reference>
<evidence type="ECO:0000313" key="1">
    <source>
        <dbReference type="EMBL" id="KAK8602346.1"/>
    </source>
</evidence>
<evidence type="ECO:0000313" key="2">
    <source>
        <dbReference type="Proteomes" id="UP001472677"/>
    </source>
</evidence>
<protein>
    <submittedName>
        <fullName evidence="1">Uncharacterized protein</fullName>
    </submittedName>
</protein>
<sequence>MKKRLKRCSTKRARCVVGKVTSKADFMGLFSEHIISTFDGECTSGGLGPIACIRTENRRWWNNTFDMIKRLTK</sequence>
<organism evidence="1 2">
    <name type="scientific">Hibiscus sabdariffa</name>
    <name type="common">roselle</name>
    <dbReference type="NCBI Taxonomy" id="183260"/>
    <lineage>
        <taxon>Eukaryota</taxon>
        <taxon>Viridiplantae</taxon>
        <taxon>Streptophyta</taxon>
        <taxon>Embryophyta</taxon>
        <taxon>Tracheophyta</taxon>
        <taxon>Spermatophyta</taxon>
        <taxon>Magnoliopsida</taxon>
        <taxon>eudicotyledons</taxon>
        <taxon>Gunneridae</taxon>
        <taxon>Pentapetalae</taxon>
        <taxon>rosids</taxon>
        <taxon>malvids</taxon>
        <taxon>Malvales</taxon>
        <taxon>Malvaceae</taxon>
        <taxon>Malvoideae</taxon>
        <taxon>Hibiscus</taxon>
    </lineage>
</organism>
<dbReference type="Proteomes" id="UP001472677">
    <property type="component" value="Unassembled WGS sequence"/>
</dbReference>
<accession>A0ABR2GHE6</accession>
<keyword evidence="2" id="KW-1185">Reference proteome</keyword>
<comment type="caution">
    <text evidence="1">The sequence shown here is derived from an EMBL/GenBank/DDBJ whole genome shotgun (WGS) entry which is preliminary data.</text>
</comment>